<evidence type="ECO:0000313" key="2">
    <source>
        <dbReference type="Proteomes" id="UP001597459"/>
    </source>
</evidence>
<evidence type="ECO:0000313" key="1">
    <source>
        <dbReference type="EMBL" id="MFD2593147.1"/>
    </source>
</evidence>
<dbReference type="NCBIfam" id="NF006452">
    <property type="entry name" value="PRK08788.1"/>
    <property type="match status" value="1"/>
</dbReference>
<reference evidence="2" key="1">
    <citation type="journal article" date="2019" name="Int. J. Syst. Evol. Microbiol.">
        <title>The Global Catalogue of Microorganisms (GCM) 10K type strain sequencing project: providing services to taxonomists for standard genome sequencing and annotation.</title>
        <authorList>
            <consortium name="The Broad Institute Genomics Platform"/>
            <consortium name="The Broad Institute Genome Sequencing Center for Infectious Disease"/>
            <person name="Wu L."/>
            <person name="Ma J."/>
        </authorList>
    </citation>
    <scope>NUCLEOTIDE SEQUENCE [LARGE SCALE GENOMIC DNA]</scope>
    <source>
        <strain evidence="2">KCTC 42423</strain>
    </source>
</reference>
<proteinExistence type="predicted"/>
<dbReference type="CDD" id="cd06558">
    <property type="entry name" value="crotonase-like"/>
    <property type="match status" value="1"/>
</dbReference>
<dbReference type="PANTHER" id="PTHR11941">
    <property type="entry name" value="ENOYL-COA HYDRATASE-RELATED"/>
    <property type="match status" value="1"/>
</dbReference>
<dbReference type="Proteomes" id="UP001597459">
    <property type="component" value="Unassembled WGS sequence"/>
</dbReference>
<protein>
    <submittedName>
        <fullName evidence="1">Crotonase/enoyl-CoA hydratase family protein</fullName>
    </submittedName>
</protein>
<keyword evidence="2" id="KW-1185">Reference proteome</keyword>
<dbReference type="Pfam" id="PF00378">
    <property type="entry name" value="ECH_1"/>
    <property type="match status" value="1"/>
</dbReference>
<dbReference type="Gene3D" id="3.90.226.10">
    <property type="entry name" value="2-enoyl-CoA Hydratase, Chain A, domain 1"/>
    <property type="match status" value="1"/>
</dbReference>
<dbReference type="RefSeq" id="WP_378255367.1">
    <property type="nucleotide sequence ID" value="NZ_JBHSJV010000001.1"/>
</dbReference>
<sequence length="279" mass="31879">MKTFNCVTIDYYRDHELLLWKIKNTGMPNFCYHGLKEFKDCIQWIQSYFSHPDRPVKFVVSASEHEGIYNMGGDLPYFLKHIKTKDKEALTRYAHLCVDAIYAIYTAFGLPAISIALVEGNAYGGGFECALAHDFILAEEHAKFCFPEQKFNLFPGMGAYSFLPRKANFLDAQTILKNGELYSAKELYKKGLIHQVEQKGQTMMALYDFINKTKSAFNFEYHHIQCLKKMNPVSKEELIEITDLWVDACLKIGAFDLRKIEAFGNAQSRKAGVSLNATT</sequence>
<gene>
    <name evidence="1" type="ORF">ACFSTE_20075</name>
</gene>
<name>A0ABW5NC49_9FLAO</name>
<dbReference type="SUPFAM" id="SSF52096">
    <property type="entry name" value="ClpP/crotonase"/>
    <property type="match status" value="1"/>
</dbReference>
<dbReference type="InterPro" id="IPR001753">
    <property type="entry name" value="Enoyl-CoA_hydra/iso"/>
</dbReference>
<dbReference type="PANTHER" id="PTHR11941:SF54">
    <property type="entry name" value="ENOYL-COA HYDRATASE, MITOCHONDRIAL"/>
    <property type="match status" value="1"/>
</dbReference>
<dbReference type="Gene3D" id="6.20.390.30">
    <property type="match status" value="1"/>
</dbReference>
<dbReference type="InterPro" id="IPR029045">
    <property type="entry name" value="ClpP/crotonase-like_dom_sf"/>
</dbReference>
<comment type="caution">
    <text evidence="1">The sequence shown here is derived from an EMBL/GenBank/DDBJ whole genome shotgun (WGS) entry which is preliminary data.</text>
</comment>
<dbReference type="EMBL" id="JBHULX010000039">
    <property type="protein sequence ID" value="MFD2593147.1"/>
    <property type="molecule type" value="Genomic_DNA"/>
</dbReference>
<accession>A0ABW5NC49</accession>
<organism evidence="1 2">
    <name type="scientific">Aquimarina hainanensis</name>
    <dbReference type="NCBI Taxonomy" id="1578017"/>
    <lineage>
        <taxon>Bacteria</taxon>
        <taxon>Pseudomonadati</taxon>
        <taxon>Bacteroidota</taxon>
        <taxon>Flavobacteriia</taxon>
        <taxon>Flavobacteriales</taxon>
        <taxon>Flavobacteriaceae</taxon>
        <taxon>Aquimarina</taxon>
    </lineage>
</organism>